<sequence>MNLRFGRLSLWFCIAGILLAGWPFIVRDDVAQQVAIFLFSGIMLYFIGVIFSVIAIVKKEAGKAKFFGLFFILFMALISIFGLLLLSFGIGGK</sequence>
<evidence type="ECO:0000313" key="2">
    <source>
        <dbReference type="EMBL" id="ANC76402.1"/>
    </source>
</evidence>
<keyword evidence="1" id="KW-0812">Transmembrane</keyword>
<dbReference type="KEGG" id="fpn:ABE65_006130"/>
<evidence type="ECO:0000313" key="3">
    <source>
        <dbReference type="Proteomes" id="UP000076623"/>
    </source>
</evidence>
<organism evidence="2 3">
    <name type="scientific">Fictibacillus phosphorivorans</name>
    <dbReference type="NCBI Taxonomy" id="1221500"/>
    <lineage>
        <taxon>Bacteria</taxon>
        <taxon>Bacillati</taxon>
        <taxon>Bacillota</taxon>
        <taxon>Bacilli</taxon>
        <taxon>Bacillales</taxon>
        <taxon>Fictibacillaceae</taxon>
        <taxon>Fictibacillus</taxon>
    </lineage>
</organism>
<keyword evidence="1" id="KW-0472">Membrane</keyword>
<dbReference type="AlphaFoldDB" id="A0A160ILX2"/>
<evidence type="ECO:0000256" key="1">
    <source>
        <dbReference type="SAM" id="Phobius"/>
    </source>
</evidence>
<dbReference type="Proteomes" id="UP000076623">
    <property type="component" value="Chromosome"/>
</dbReference>
<keyword evidence="1" id="KW-1133">Transmembrane helix</keyword>
<dbReference type="OrthoDB" id="2971390at2"/>
<name>A0A160ILX2_9BACL</name>
<dbReference type="EMBL" id="CP015378">
    <property type="protein sequence ID" value="ANC76402.1"/>
    <property type="molecule type" value="Genomic_DNA"/>
</dbReference>
<proteinExistence type="predicted"/>
<protein>
    <recommendedName>
        <fullName evidence="4">DUF3953 domain-containing protein</fullName>
    </recommendedName>
</protein>
<feature type="transmembrane region" description="Helical" evidence="1">
    <location>
        <begin position="69"/>
        <end position="90"/>
    </location>
</feature>
<dbReference type="RefSeq" id="WP_066392454.1">
    <property type="nucleotide sequence ID" value="NZ_CP015378.1"/>
</dbReference>
<gene>
    <name evidence="2" type="ORF">ABE65_006130</name>
</gene>
<accession>A0A160ILX2</accession>
<feature type="transmembrane region" description="Helical" evidence="1">
    <location>
        <begin position="37"/>
        <end position="57"/>
    </location>
</feature>
<reference evidence="2 3" key="1">
    <citation type="submission" date="2016-04" db="EMBL/GenBank/DDBJ databases">
        <title>Complete genome sequence of Fictibacillus phosphorivorans G25-29, a strain toxic to nematodes.</title>
        <authorList>
            <person name="Zheng Z."/>
        </authorList>
    </citation>
    <scope>NUCLEOTIDE SEQUENCE [LARGE SCALE GENOMIC DNA]</scope>
    <source>
        <strain evidence="2 3">G25-29</strain>
    </source>
</reference>
<evidence type="ECO:0008006" key="4">
    <source>
        <dbReference type="Google" id="ProtNLM"/>
    </source>
</evidence>
<keyword evidence="3" id="KW-1185">Reference proteome</keyword>